<keyword evidence="8" id="KW-1185">Reference proteome</keyword>
<reference evidence="7 8" key="1">
    <citation type="submission" date="2017-05" db="EMBL/GenBank/DDBJ databases">
        <authorList>
            <person name="Varghese N."/>
            <person name="Submissions S."/>
        </authorList>
    </citation>
    <scope>NUCLEOTIDE SEQUENCE [LARGE SCALE GENOMIC DNA]</scope>
    <source>
        <strain evidence="7 8">DSM 45139</strain>
    </source>
</reference>
<feature type="region of interest" description="Disordered" evidence="5">
    <location>
        <begin position="461"/>
        <end position="483"/>
    </location>
</feature>
<feature type="transmembrane region" description="Helical" evidence="6">
    <location>
        <begin position="337"/>
        <end position="359"/>
    </location>
</feature>
<protein>
    <submittedName>
        <fullName evidence="7">Uracil-xanthine permease</fullName>
    </submittedName>
</protein>
<evidence type="ECO:0000313" key="8">
    <source>
        <dbReference type="Proteomes" id="UP000315460"/>
    </source>
</evidence>
<evidence type="ECO:0000256" key="3">
    <source>
        <dbReference type="ARBA" id="ARBA00022989"/>
    </source>
</evidence>
<feature type="transmembrane region" description="Helical" evidence="6">
    <location>
        <begin position="58"/>
        <end position="74"/>
    </location>
</feature>
<dbReference type="EMBL" id="FXTG01000002">
    <property type="protein sequence ID" value="SMO60086.1"/>
    <property type="molecule type" value="Genomic_DNA"/>
</dbReference>
<keyword evidence="3 6" id="KW-1133">Transmembrane helix</keyword>
<feature type="transmembrane region" description="Helical" evidence="6">
    <location>
        <begin position="423"/>
        <end position="440"/>
    </location>
</feature>
<organism evidence="7 8">
    <name type="scientific">Dietzia kunjamensis subsp. schimae</name>
    <dbReference type="NCBI Taxonomy" id="498198"/>
    <lineage>
        <taxon>Bacteria</taxon>
        <taxon>Bacillati</taxon>
        <taxon>Actinomycetota</taxon>
        <taxon>Actinomycetes</taxon>
        <taxon>Mycobacteriales</taxon>
        <taxon>Dietziaceae</taxon>
        <taxon>Dietzia</taxon>
    </lineage>
</organism>
<feature type="transmembrane region" description="Helical" evidence="6">
    <location>
        <begin position="258"/>
        <end position="275"/>
    </location>
</feature>
<comment type="caution">
    <text evidence="7">The sequence shown here is derived from an EMBL/GenBank/DDBJ whole genome shotgun (WGS) entry which is preliminary data.</text>
</comment>
<feature type="transmembrane region" description="Helical" evidence="6">
    <location>
        <begin position="164"/>
        <end position="181"/>
    </location>
</feature>
<proteinExistence type="predicted"/>
<keyword evidence="2 6" id="KW-0812">Transmembrane</keyword>
<sequence length="483" mass="49482">MGLWSVHGDGKNIRPGEVVAPMERLSWPRTIGIGAQHVVSMFGATFVFPIIMGLNPQLAILFSGVCTLLFLAVVKGQVPSYLGTSVAFVGAVAAIRAQGGTSAEVTGAMLVAGATLLVVGLIVHVVGGRVVTAILPPVVTGAVVMLLGFNLAPVVAETYWPQDQWVALAVMIVLIGMTVGLKGFAGRIAIFLSLVFGYVLSWVLDLVTGPITSFNATAGEVTEHLRVDWSGVWDAPWIGLPPMTDEAAGVVGIHAPDFSLAFVLLVVPGVIALIAENAGHVKAIGEITRTETDGLMGRALAADGAGTVLATSFGGSATTTYAENIGVMAATKVYSTAAYVVAALTAIVLGCSPKLGAVISATPGGVLGGITVVLYGMIGLLGAKIWKENRVDFGNPLNLVPVAAGVVIAIGDTTLVITGDFQLGGIALGTLVVVLGYHLGRAIAPQLRGQAERDEIHELTLLGPNPDVPTPQGRAANGDTAGR</sequence>
<dbReference type="InterPro" id="IPR006043">
    <property type="entry name" value="NCS2"/>
</dbReference>
<gene>
    <name evidence="7" type="ORF">SAMN06265174_102544</name>
</gene>
<evidence type="ECO:0000313" key="7">
    <source>
        <dbReference type="EMBL" id="SMO60086.1"/>
    </source>
</evidence>
<feature type="transmembrane region" description="Helical" evidence="6">
    <location>
        <begin position="105"/>
        <end position="126"/>
    </location>
</feature>
<feature type="transmembrane region" description="Helical" evidence="6">
    <location>
        <begin position="398"/>
        <end position="417"/>
    </location>
</feature>
<feature type="transmembrane region" description="Helical" evidence="6">
    <location>
        <begin position="365"/>
        <end position="386"/>
    </location>
</feature>
<evidence type="ECO:0000256" key="1">
    <source>
        <dbReference type="ARBA" id="ARBA00004141"/>
    </source>
</evidence>
<feature type="transmembrane region" description="Helical" evidence="6">
    <location>
        <begin position="133"/>
        <end position="152"/>
    </location>
</feature>
<keyword evidence="4 6" id="KW-0472">Membrane</keyword>
<dbReference type="Proteomes" id="UP000315460">
    <property type="component" value="Unassembled WGS sequence"/>
</dbReference>
<name>A0ABY1MZK1_9ACTN</name>
<dbReference type="Pfam" id="PF00860">
    <property type="entry name" value="Xan_ur_permease"/>
    <property type="match status" value="1"/>
</dbReference>
<evidence type="ECO:0000256" key="6">
    <source>
        <dbReference type="SAM" id="Phobius"/>
    </source>
</evidence>
<feature type="transmembrane region" description="Helical" evidence="6">
    <location>
        <begin position="81"/>
        <end position="99"/>
    </location>
</feature>
<feature type="transmembrane region" description="Helical" evidence="6">
    <location>
        <begin position="188"/>
        <end position="204"/>
    </location>
</feature>
<comment type="subcellular location">
    <subcellularLocation>
        <location evidence="1">Membrane</location>
        <topology evidence="1">Multi-pass membrane protein</topology>
    </subcellularLocation>
</comment>
<accession>A0ABY1MZK1</accession>
<evidence type="ECO:0000256" key="2">
    <source>
        <dbReference type="ARBA" id="ARBA00022692"/>
    </source>
</evidence>
<evidence type="ECO:0000256" key="4">
    <source>
        <dbReference type="ARBA" id="ARBA00023136"/>
    </source>
</evidence>
<evidence type="ECO:0000256" key="5">
    <source>
        <dbReference type="SAM" id="MobiDB-lite"/>
    </source>
</evidence>
<dbReference type="PANTHER" id="PTHR11119">
    <property type="entry name" value="XANTHINE-URACIL / VITAMIN C PERMEASE FAMILY MEMBER"/>
    <property type="match status" value="1"/>
</dbReference>